<evidence type="ECO:0000256" key="2">
    <source>
        <dbReference type="ARBA" id="ARBA00023002"/>
    </source>
</evidence>
<name>A0ABR1ILD0_9AGAR</name>
<evidence type="ECO:0000256" key="5">
    <source>
        <dbReference type="SAM" id="Phobius"/>
    </source>
</evidence>
<dbReference type="Proteomes" id="UP001498398">
    <property type="component" value="Unassembled WGS sequence"/>
</dbReference>
<dbReference type="EMBL" id="JBANRG010000102">
    <property type="protein sequence ID" value="KAK7435797.1"/>
    <property type="molecule type" value="Genomic_DNA"/>
</dbReference>
<comment type="similarity">
    <text evidence="3">Belongs to the ustYa family.</text>
</comment>
<dbReference type="InterPro" id="IPR021765">
    <property type="entry name" value="UstYa-like"/>
</dbReference>
<evidence type="ECO:0000256" key="3">
    <source>
        <dbReference type="ARBA" id="ARBA00035112"/>
    </source>
</evidence>
<sequence length="226" mass="25818">MFSFPPKVRHASYNIAISALWISLLGNIFAVLYQSDVILGITAKKYSYIGHDVPRDLPLNVRPSKMVFRDDPEHFGMHGVRAWAEWSTVRPREGGFVYLGKNQDLPIAVDLWHAIHCITHFRTLLVRGDDSSVHTPHCFGYVRQTLLCGADMTLEERPMEGFDADGNEIFPGNGVEHVCRGDFQQIYEWTMKQRESWTPEMLEKLLNPAPGTNHSHSHSHEGSMMW</sequence>
<keyword evidence="5" id="KW-0472">Membrane</keyword>
<gene>
    <name evidence="6" type="ORF">VKT23_019495</name>
</gene>
<dbReference type="PANTHER" id="PTHR33365:SF11">
    <property type="entry name" value="TAT PATHWAY SIGNAL SEQUENCE"/>
    <property type="match status" value="1"/>
</dbReference>
<evidence type="ECO:0000256" key="1">
    <source>
        <dbReference type="ARBA" id="ARBA00004685"/>
    </source>
</evidence>
<keyword evidence="7" id="KW-1185">Reference proteome</keyword>
<reference evidence="6 7" key="1">
    <citation type="submission" date="2024-01" db="EMBL/GenBank/DDBJ databases">
        <title>A draft genome for the cacao thread blight pathogen Marasmiellus scandens.</title>
        <authorList>
            <person name="Baruah I.K."/>
            <person name="Leung J."/>
            <person name="Bukari Y."/>
            <person name="Amoako-Attah I."/>
            <person name="Meinhardt L.W."/>
            <person name="Bailey B.A."/>
            <person name="Cohen S.P."/>
        </authorList>
    </citation>
    <scope>NUCLEOTIDE SEQUENCE [LARGE SCALE GENOMIC DNA]</scope>
    <source>
        <strain evidence="6 7">GH-19</strain>
    </source>
</reference>
<feature type="transmembrane region" description="Helical" evidence="5">
    <location>
        <begin position="12"/>
        <end position="33"/>
    </location>
</feature>
<evidence type="ECO:0000313" key="7">
    <source>
        <dbReference type="Proteomes" id="UP001498398"/>
    </source>
</evidence>
<dbReference type="PANTHER" id="PTHR33365">
    <property type="entry name" value="YALI0B05434P"/>
    <property type="match status" value="1"/>
</dbReference>
<organism evidence="6 7">
    <name type="scientific">Marasmiellus scandens</name>
    <dbReference type="NCBI Taxonomy" id="2682957"/>
    <lineage>
        <taxon>Eukaryota</taxon>
        <taxon>Fungi</taxon>
        <taxon>Dikarya</taxon>
        <taxon>Basidiomycota</taxon>
        <taxon>Agaricomycotina</taxon>
        <taxon>Agaricomycetes</taxon>
        <taxon>Agaricomycetidae</taxon>
        <taxon>Agaricales</taxon>
        <taxon>Marasmiineae</taxon>
        <taxon>Omphalotaceae</taxon>
        <taxon>Marasmiellus</taxon>
    </lineage>
</organism>
<evidence type="ECO:0000256" key="4">
    <source>
        <dbReference type="SAM" id="MobiDB-lite"/>
    </source>
</evidence>
<dbReference type="Pfam" id="PF11807">
    <property type="entry name" value="UstYa"/>
    <property type="match status" value="1"/>
</dbReference>
<keyword evidence="5" id="KW-0812">Transmembrane</keyword>
<protein>
    <submittedName>
        <fullName evidence="6">Uncharacterized protein</fullName>
    </submittedName>
</protein>
<keyword evidence="2" id="KW-0560">Oxidoreductase</keyword>
<keyword evidence="5" id="KW-1133">Transmembrane helix</keyword>
<feature type="region of interest" description="Disordered" evidence="4">
    <location>
        <begin position="207"/>
        <end position="226"/>
    </location>
</feature>
<comment type="pathway">
    <text evidence="1">Mycotoxin biosynthesis.</text>
</comment>
<accession>A0ABR1ILD0</accession>
<evidence type="ECO:0000313" key="6">
    <source>
        <dbReference type="EMBL" id="KAK7435797.1"/>
    </source>
</evidence>
<proteinExistence type="inferred from homology"/>
<comment type="caution">
    <text evidence="6">The sequence shown here is derived from an EMBL/GenBank/DDBJ whole genome shotgun (WGS) entry which is preliminary data.</text>
</comment>